<name>X0UFI9_9ZZZZ</name>
<evidence type="ECO:0000313" key="3">
    <source>
        <dbReference type="EMBL" id="GAF87285.1"/>
    </source>
</evidence>
<dbReference type="PANTHER" id="PTHR43405:SF1">
    <property type="entry name" value="GLYCOSYL HYDROLASE DIGH"/>
    <property type="match status" value="1"/>
</dbReference>
<comment type="caution">
    <text evidence="3">The sequence shown here is derived from an EMBL/GenBank/DDBJ whole genome shotgun (WGS) entry which is preliminary data.</text>
</comment>
<accession>X0UFI9</accession>
<gene>
    <name evidence="3" type="ORF">S01H1_29012</name>
</gene>
<reference evidence="3" key="1">
    <citation type="journal article" date="2014" name="Front. Microbiol.">
        <title>High frequency of phylogenetically diverse reductive dehalogenase-homologous genes in deep subseafloor sedimentary metagenomes.</title>
        <authorList>
            <person name="Kawai M."/>
            <person name="Futagami T."/>
            <person name="Toyoda A."/>
            <person name="Takaki Y."/>
            <person name="Nishi S."/>
            <person name="Hori S."/>
            <person name="Arai W."/>
            <person name="Tsubouchi T."/>
            <person name="Morono Y."/>
            <person name="Uchiyama I."/>
            <person name="Ito T."/>
            <person name="Fujiyama A."/>
            <person name="Inagaki F."/>
            <person name="Takami H."/>
        </authorList>
    </citation>
    <scope>NUCLEOTIDE SEQUENCE</scope>
    <source>
        <strain evidence="3">Expedition CK06-06</strain>
    </source>
</reference>
<dbReference type="InterPro" id="IPR052177">
    <property type="entry name" value="Divisome_Glycosyl_Hydrolase"/>
</dbReference>
<feature type="non-terminal residue" evidence="3">
    <location>
        <position position="1"/>
    </location>
</feature>
<evidence type="ECO:0000259" key="2">
    <source>
        <dbReference type="Pfam" id="PF02638"/>
    </source>
</evidence>
<dbReference type="InterPro" id="IPR003790">
    <property type="entry name" value="GHL10"/>
</dbReference>
<dbReference type="EMBL" id="BARS01017764">
    <property type="protein sequence ID" value="GAF87285.1"/>
    <property type="molecule type" value="Genomic_DNA"/>
</dbReference>
<keyword evidence="1" id="KW-0732">Signal</keyword>
<feature type="domain" description="Glycosyl hydrolase-like 10" evidence="2">
    <location>
        <begin position="23"/>
        <end position="193"/>
    </location>
</feature>
<organism evidence="3">
    <name type="scientific">marine sediment metagenome</name>
    <dbReference type="NCBI Taxonomy" id="412755"/>
    <lineage>
        <taxon>unclassified sequences</taxon>
        <taxon>metagenomes</taxon>
        <taxon>ecological metagenomes</taxon>
    </lineage>
</organism>
<proteinExistence type="predicted"/>
<evidence type="ECO:0000256" key="1">
    <source>
        <dbReference type="ARBA" id="ARBA00022729"/>
    </source>
</evidence>
<dbReference type="AlphaFoldDB" id="X0UFI9"/>
<sequence>LEVDAGGNAHRDIDLGAPRNESFEGIFLSPVHPEVNGYLQTVFTEILLNYNIDGLHLDYCRFADLDYGYNEEGLGVFQSRHGFDPRDINSVQNLSTGNETGQGQEGNLAVWNDYRRRKITDLMTAMHAVITLSGKDVMLTAAVKPNARVARHKYYQDWLQWLRDGILDYALLMNYTPELGEYMENVTIVSDSLLERFRSRVIMGVATYNQDALATAEKIRVARLYGFEAVCVFSYDSHKTNLAHFKPILEMLNR</sequence>
<dbReference type="Gene3D" id="3.20.20.80">
    <property type="entry name" value="Glycosidases"/>
    <property type="match status" value="1"/>
</dbReference>
<dbReference type="PANTHER" id="PTHR43405">
    <property type="entry name" value="GLYCOSYL HYDROLASE DIGH"/>
    <property type="match status" value="1"/>
</dbReference>
<dbReference type="Pfam" id="PF02638">
    <property type="entry name" value="GHL10"/>
    <property type="match status" value="1"/>
</dbReference>
<protein>
    <recommendedName>
        <fullName evidence="2">Glycosyl hydrolase-like 10 domain-containing protein</fullName>
    </recommendedName>
</protein>